<reference evidence="7 8" key="1">
    <citation type="submission" date="2024-04" db="EMBL/GenBank/DDBJ databases">
        <title>genome sequences of Mucor flavus KT1a and Helicostylum pulchrum KT1b strains isolation_sourced from the surface of a dry-aged beef.</title>
        <authorList>
            <person name="Toyotome T."/>
            <person name="Hosono M."/>
            <person name="Torimaru M."/>
            <person name="Fukuda K."/>
            <person name="Mikami N."/>
        </authorList>
    </citation>
    <scope>NUCLEOTIDE SEQUENCE [LARGE SCALE GENOMIC DNA]</scope>
    <source>
        <strain evidence="7 8">KT1b</strain>
    </source>
</reference>
<protein>
    <recommendedName>
        <fullName evidence="6">Xylanolytic transcriptional activator regulatory domain-containing protein</fullName>
    </recommendedName>
</protein>
<name>A0ABP9XSG3_9FUNG</name>
<dbReference type="InterPro" id="IPR050987">
    <property type="entry name" value="AtrR-like"/>
</dbReference>
<dbReference type="InterPro" id="IPR007219">
    <property type="entry name" value="XnlR_reg_dom"/>
</dbReference>
<accession>A0ABP9XSG3</accession>
<keyword evidence="8" id="KW-1185">Reference proteome</keyword>
<evidence type="ECO:0000256" key="5">
    <source>
        <dbReference type="SAM" id="MobiDB-lite"/>
    </source>
</evidence>
<evidence type="ECO:0000313" key="7">
    <source>
        <dbReference type="EMBL" id="GAA5797724.1"/>
    </source>
</evidence>
<proteinExistence type="predicted"/>
<feature type="region of interest" description="Disordered" evidence="5">
    <location>
        <begin position="688"/>
        <end position="707"/>
    </location>
</feature>
<dbReference type="PANTHER" id="PTHR46910:SF3">
    <property type="entry name" value="HALOTOLERANCE PROTEIN 9-RELATED"/>
    <property type="match status" value="1"/>
</dbReference>
<feature type="domain" description="Xylanolytic transcriptional activator regulatory" evidence="6">
    <location>
        <begin position="99"/>
        <end position="174"/>
    </location>
</feature>
<keyword evidence="3" id="KW-0238">DNA-binding</keyword>
<evidence type="ECO:0000256" key="1">
    <source>
        <dbReference type="ARBA" id="ARBA00004123"/>
    </source>
</evidence>
<keyword evidence="2" id="KW-0479">Metal-binding</keyword>
<feature type="compositionally biased region" description="Low complexity" evidence="5">
    <location>
        <begin position="425"/>
        <end position="449"/>
    </location>
</feature>
<evidence type="ECO:0000256" key="3">
    <source>
        <dbReference type="ARBA" id="ARBA00023125"/>
    </source>
</evidence>
<dbReference type="Pfam" id="PF04082">
    <property type="entry name" value="Fungal_trans"/>
    <property type="match status" value="1"/>
</dbReference>
<feature type="compositionally biased region" description="Polar residues" evidence="5">
    <location>
        <begin position="688"/>
        <end position="697"/>
    </location>
</feature>
<gene>
    <name evidence="7" type="ORF">HPULCUR_003118</name>
</gene>
<dbReference type="CDD" id="cd12148">
    <property type="entry name" value="fungal_TF_MHR"/>
    <property type="match status" value="1"/>
</dbReference>
<evidence type="ECO:0000259" key="6">
    <source>
        <dbReference type="SMART" id="SM00906"/>
    </source>
</evidence>
<comment type="caution">
    <text evidence="7">The sequence shown here is derived from an EMBL/GenBank/DDBJ whole genome shotgun (WGS) entry which is preliminary data.</text>
</comment>
<evidence type="ECO:0000313" key="8">
    <source>
        <dbReference type="Proteomes" id="UP001476247"/>
    </source>
</evidence>
<comment type="subcellular location">
    <subcellularLocation>
        <location evidence="1">Nucleus</location>
    </subcellularLocation>
</comment>
<dbReference type="EMBL" id="BAABUJ010000008">
    <property type="protein sequence ID" value="GAA5797724.1"/>
    <property type="molecule type" value="Genomic_DNA"/>
</dbReference>
<evidence type="ECO:0000256" key="4">
    <source>
        <dbReference type="ARBA" id="ARBA00023242"/>
    </source>
</evidence>
<organism evidence="7 8">
    <name type="scientific">Helicostylum pulchrum</name>
    <dbReference type="NCBI Taxonomy" id="562976"/>
    <lineage>
        <taxon>Eukaryota</taxon>
        <taxon>Fungi</taxon>
        <taxon>Fungi incertae sedis</taxon>
        <taxon>Mucoromycota</taxon>
        <taxon>Mucoromycotina</taxon>
        <taxon>Mucoromycetes</taxon>
        <taxon>Mucorales</taxon>
        <taxon>Mucorineae</taxon>
        <taxon>Mucoraceae</taxon>
        <taxon>Helicostylum</taxon>
    </lineage>
</organism>
<feature type="compositionally biased region" description="Polar residues" evidence="5">
    <location>
        <begin position="524"/>
        <end position="542"/>
    </location>
</feature>
<dbReference type="Proteomes" id="UP001476247">
    <property type="component" value="Unassembled WGS sequence"/>
</dbReference>
<keyword evidence="4" id="KW-0539">Nucleus</keyword>
<dbReference type="PANTHER" id="PTHR46910">
    <property type="entry name" value="TRANSCRIPTION FACTOR PDR1"/>
    <property type="match status" value="1"/>
</dbReference>
<feature type="region of interest" description="Disordered" evidence="5">
    <location>
        <begin position="419"/>
        <end position="449"/>
    </location>
</feature>
<dbReference type="SMART" id="SM00906">
    <property type="entry name" value="Fungal_trans"/>
    <property type="match status" value="1"/>
</dbReference>
<feature type="region of interest" description="Disordered" evidence="5">
    <location>
        <begin position="507"/>
        <end position="566"/>
    </location>
</feature>
<evidence type="ECO:0000256" key="2">
    <source>
        <dbReference type="ARBA" id="ARBA00022723"/>
    </source>
</evidence>
<feature type="compositionally biased region" description="Basic and acidic residues" evidence="5">
    <location>
        <begin position="698"/>
        <end position="707"/>
    </location>
</feature>
<sequence length="707" mass="80399">MYIHIHIFLPIVNRARFETHDLKSSNVLVQAVLAVSFRFASRHFPKLFNKKTVLYADTYFRKVMLRLQDSNRARLREVQAALLMTLYLDMDETDVESMQWYTLGKAIRMAQDIGLHRSCSNWNLPPSEIETRHRVFYACYVLDRLMGARAGKPLTILDRDFDTDLPVPYEVYDDNREQGPSVYHSFIHLIELSEILGRILKALYAPKSKHSNSNAGLDDPTILAVFDRRLKNWKASLDQSKDGIKISQAQKEFSSVSTSDANIIHGSVDLDALAKESRQACENAASSISVIVRQKQSLMSDPDSYSPLCLPTCFVYSMFQSSLIHLAIAIKNRDSLRRLRLLQRSIALLKQHEQLSSCLRAHGILVMLVNINGINLENLLENDSAKEDDIISAVNDDVLSQQSPQSPIPAMARKEFRFSSRPPTQQQHQQHQQHQQQHQHQQQTQSQQQIQTINNTMIPGCENNMPKSSWYQRMMNTSIIGGITPDLHQRLGEDNSSHTLEQLLPYADMGHPQPSHRHQHTRSDSNSTLYQHNRSDSNSTLYHPQENDIQPHHNSNNYYDLTPAAPSLQNSSTNISITKDAKDMGIYNRHREYNDAGGNLRMLQCDHPPTAYVNEPTLLSHQHNSHGPFTRNGLTSTPALPFSATYGDINTSHSNQSPVTSNAYSINYLPPSNLNWGDWGMYLSQQNTSIPTQQSESSPDHHHLTEQ</sequence>